<evidence type="ECO:0000313" key="1">
    <source>
        <dbReference type="EMBL" id="TSC96108.1"/>
    </source>
</evidence>
<proteinExistence type="predicted"/>
<evidence type="ECO:0000313" key="2">
    <source>
        <dbReference type="Proteomes" id="UP000318711"/>
    </source>
</evidence>
<sequence length="943" mass="102317">MLAADLAGVINIAGADNFDRAFGLKSGTAKTLITPPPGELSLKDWYQPKETNLSLDTLSIMTRNLPRPDSDVKYERYLEIEKQRKAQLAAALSGAESAGKTVDWRLKIDSPLTYQFLAGLLTPYDYRIAVGRQAAKTYGANALIKELGGTDLWKDYRLGANEIFDIVSGNGEGVFQRLGGWQIDNRLSLPIGTGAKLLTATSGDERQKVMAEAGGQLLGDIAGLGYVKLDGNVRENIGQSRIEEMVGLVPGTFTADKDLRSIINANTIQVFAVAFRVEESNWSNLTNLSNESNLSNLSYLPIAQAADQPLPTEVPRQTIDQGLPGVKQTTAIGRFLDNLKSPTAKDKANWQSIDDLLRVDRGTTQKLMAQEISPSDYLNKVGRETIVKQLGNPGVLNNLAETMGYEPTSAEGVQFINNASGLVRFYQNFDNKDGKLSAQEWIDGYNTASQLFSINLDTMAGTKEGFFRHLIANPSQTKKLVLEEGVRQIGEDLGLVNQETKENYLSIAYNMFEDYQVNPDGAKAKLGLYAKSNMAIYLQQKVTDLTKHDNGQPSVSMPIEDAMRLADGNMRVLTWVAAADLVNKINYDKDNPLPAEFQTTYADAKAMFDDELTDEEMARVETEKNAAAVEYLSTAADEGKSNAVTNAQGQTYYTFDDGDYKAADKEAAAAELGAQAEINAIKTDRRKNLEYKFYDSQVWKIDNNIAVGTAKAFLDKNSTGKDRANATFGYLGNAIHSQHETVPAEAVEYFGKWAGGTLSEEEKAGAGMNAVYAYGDKTLGNLFPNFNLPSGFTASLLVAAKNDWDFNATDAKINGGQSFNQLGEQWLKDYSFSFLDKKVGWGIGKAKEIYTAASGFSGALNAYKGAASAFQTQAATAAASGVELPAEVQKSLQGDVTNAKQDLQAAEAAVITLVITMVFSEQIASMENSLGLVPGTGAMLVGL</sequence>
<dbReference type="AlphaFoldDB" id="A0A554LTB2"/>
<reference evidence="1 2" key="1">
    <citation type="submission" date="2017-07" db="EMBL/GenBank/DDBJ databases">
        <title>Mechanisms for carbon and nitrogen cycling indicate functional differentiation within the Candidate Phyla Radiation.</title>
        <authorList>
            <person name="Danczak R.E."/>
            <person name="Johnston M.D."/>
            <person name="Kenah C."/>
            <person name="Slattery M."/>
            <person name="Wrighton K.C."/>
            <person name="Wilkins M.J."/>
        </authorList>
    </citation>
    <scope>NUCLEOTIDE SEQUENCE [LARGE SCALE GENOMIC DNA]</scope>
    <source>
        <strain evidence="1">Licking1014_2</strain>
    </source>
</reference>
<comment type="caution">
    <text evidence="1">The sequence shown here is derived from an EMBL/GenBank/DDBJ whole genome shotgun (WGS) entry which is preliminary data.</text>
</comment>
<accession>A0A554LTB2</accession>
<dbReference type="EMBL" id="VMGL01000047">
    <property type="protein sequence ID" value="TSC96108.1"/>
    <property type="molecule type" value="Genomic_DNA"/>
</dbReference>
<name>A0A554LTB2_9BACT</name>
<gene>
    <name evidence="1" type="ORF">CEN88_394</name>
</gene>
<dbReference type="Proteomes" id="UP000318711">
    <property type="component" value="Unassembled WGS sequence"/>
</dbReference>
<organism evidence="1 2">
    <name type="scientific">Candidatus Berkelbacteria bacterium Licking1014_2</name>
    <dbReference type="NCBI Taxonomy" id="2017146"/>
    <lineage>
        <taxon>Bacteria</taxon>
        <taxon>Candidatus Berkelbacteria</taxon>
    </lineage>
</organism>
<protein>
    <submittedName>
        <fullName evidence="1">Uncharacterized protein</fullName>
    </submittedName>
</protein>